<keyword evidence="6" id="KW-0547">Nucleotide-binding</keyword>
<dbReference type="GO" id="GO:0005886">
    <property type="term" value="C:plasma membrane"/>
    <property type="evidence" value="ECO:0007669"/>
    <property type="project" value="UniProtKB-SubCell"/>
</dbReference>
<evidence type="ECO:0000256" key="8">
    <source>
        <dbReference type="ARBA" id="ARBA00022840"/>
    </source>
</evidence>
<dbReference type="Gene3D" id="3.30.565.10">
    <property type="entry name" value="Histidine kinase-like ATPase, C-terminal domain"/>
    <property type="match status" value="1"/>
</dbReference>
<keyword evidence="7" id="KW-0418">Kinase</keyword>
<dbReference type="PANTHER" id="PTHR34220:SF11">
    <property type="entry name" value="SENSOR PROTEIN KINASE HPTS"/>
    <property type="match status" value="1"/>
</dbReference>
<evidence type="ECO:0000256" key="4">
    <source>
        <dbReference type="ARBA" id="ARBA00022679"/>
    </source>
</evidence>
<keyword evidence="9 12" id="KW-1133">Transmembrane helix</keyword>
<sequence length="590" mass="68322">MRYLRSPNIFQRVVVLFLIVIIPIYVLVLVIIHTSGVILHKEIAGSMESRISSYSELIDSEINHVAKLKTEYMYDEDLQQLSTVSIILTDYERLAAVNRLSRKLQLFKDSSRIVQDVQVYIPNIQKTIGIMSYSKPMGDEEKAMIREVNTDHSPKIVSWQNQLILALYDPPNSGARTNFYFKIELSPHLLIESLMKITAKEDGRFYLMDKANTWMLSNASGSSEQKPQNAVQAFLNGSSDPQNSGFGNLTLDEENYFGAYRSSNYSNTTLLVAVPDRQVFGLLNRYSQLFWILSALSIVFVFVYSQRLYLLIHRPLQVMVRALRKVENGDYNIYLKHRKHDEFQYVYGQFNMMVNRLRELIHEVYEQRIHTQQAELKQLQSQINPHFLYNTIFVLHRMAASYGLPDVTRFTDYLGKYFLFLTRTGASEISLADEWNHAIIYTEIQKIRFADRIEVVWSELPESFHAIRVPRMIIQPLLENAYKYALEKKRRNGMLRIAAAAEDGNCLRIHIEDNGEHLEEEDLKRLVYSLNEGAINRETTGMVNVHRRLQLHYASRAGLSFERSELGGLKVTIQIPQMEENEHVPTADCG</sequence>
<evidence type="ECO:0000256" key="2">
    <source>
        <dbReference type="ARBA" id="ARBA00022475"/>
    </source>
</evidence>
<comment type="subcellular location">
    <subcellularLocation>
        <location evidence="1">Cell membrane</location>
        <topology evidence="1">Multi-pass membrane protein</topology>
    </subcellularLocation>
</comment>
<evidence type="ECO:0000256" key="12">
    <source>
        <dbReference type="SAM" id="Phobius"/>
    </source>
</evidence>
<evidence type="ECO:0000259" key="13">
    <source>
        <dbReference type="PROSITE" id="PS50885"/>
    </source>
</evidence>
<evidence type="ECO:0000256" key="5">
    <source>
        <dbReference type="ARBA" id="ARBA00022692"/>
    </source>
</evidence>
<dbReference type="InterPro" id="IPR050640">
    <property type="entry name" value="Bact_2-comp_sensor_kinase"/>
</dbReference>
<name>A0A329MMJ0_9BACL</name>
<feature type="transmembrane region" description="Helical" evidence="12">
    <location>
        <begin position="289"/>
        <end position="312"/>
    </location>
</feature>
<dbReference type="SUPFAM" id="SSF55874">
    <property type="entry name" value="ATPase domain of HSP90 chaperone/DNA topoisomerase II/histidine kinase"/>
    <property type="match status" value="1"/>
</dbReference>
<keyword evidence="15" id="KW-1185">Reference proteome</keyword>
<dbReference type="CDD" id="cd06225">
    <property type="entry name" value="HAMP"/>
    <property type="match status" value="1"/>
</dbReference>
<evidence type="ECO:0000256" key="3">
    <source>
        <dbReference type="ARBA" id="ARBA00022553"/>
    </source>
</evidence>
<feature type="domain" description="HAMP" evidence="13">
    <location>
        <begin position="310"/>
        <end position="362"/>
    </location>
</feature>
<evidence type="ECO:0000256" key="10">
    <source>
        <dbReference type="ARBA" id="ARBA00023012"/>
    </source>
</evidence>
<evidence type="ECO:0000256" key="1">
    <source>
        <dbReference type="ARBA" id="ARBA00004651"/>
    </source>
</evidence>
<keyword evidence="5 12" id="KW-0812">Transmembrane</keyword>
<dbReference type="PANTHER" id="PTHR34220">
    <property type="entry name" value="SENSOR HISTIDINE KINASE YPDA"/>
    <property type="match status" value="1"/>
</dbReference>
<dbReference type="AlphaFoldDB" id="A0A329MMJ0"/>
<keyword evidence="4" id="KW-0808">Transferase</keyword>
<dbReference type="Pfam" id="PF06580">
    <property type="entry name" value="His_kinase"/>
    <property type="match status" value="1"/>
</dbReference>
<dbReference type="PROSITE" id="PS50885">
    <property type="entry name" value="HAMP"/>
    <property type="match status" value="1"/>
</dbReference>
<evidence type="ECO:0000256" key="11">
    <source>
        <dbReference type="ARBA" id="ARBA00023136"/>
    </source>
</evidence>
<dbReference type="RefSeq" id="WP_113031109.1">
    <property type="nucleotide sequence ID" value="NZ_QMFB01000006.1"/>
</dbReference>
<dbReference type="InterPro" id="IPR036890">
    <property type="entry name" value="HATPase_C_sf"/>
</dbReference>
<dbReference type="GO" id="GO:0005524">
    <property type="term" value="F:ATP binding"/>
    <property type="evidence" value="ECO:0007669"/>
    <property type="project" value="UniProtKB-KW"/>
</dbReference>
<accession>A0A329MMJ0</accession>
<evidence type="ECO:0000256" key="6">
    <source>
        <dbReference type="ARBA" id="ARBA00022741"/>
    </source>
</evidence>
<keyword evidence="3" id="KW-0597">Phosphoprotein</keyword>
<dbReference type="InterPro" id="IPR003660">
    <property type="entry name" value="HAMP_dom"/>
</dbReference>
<dbReference type="InterPro" id="IPR003594">
    <property type="entry name" value="HATPase_dom"/>
</dbReference>
<keyword evidence="10" id="KW-0902">Two-component regulatory system</keyword>
<dbReference type="OrthoDB" id="2513834at2"/>
<protein>
    <recommendedName>
        <fullName evidence="13">HAMP domain-containing protein</fullName>
    </recommendedName>
</protein>
<feature type="transmembrane region" description="Helical" evidence="12">
    <location>
        <begin position="12"/>
        <end position="32"/>
    </location>
</feature>
<keyword evidence="2" id="KW-1003">Cell membrane</keyword>
<evidence type="ECO:0000256" key="9">
    <source>
        <dbReference type="ARBA" id="ARBA00022989"/>
    </source>
</evidence>
<evidence type="ECO:0000313" key="14">
    <source>
        <dbReference type="EMBL" id="RAV20830.1"/>
    </source>
</evidence>
<dbReference type="SMART" id="SM00304">
    <property type="entry name" value="HAMP"/>
    <property type="match status" value="1"/>
</dbReference>
<dbReference type="InterPro" id="IPR010559">
    <property type="entry name" value="Sig_transdc_His_kin_internal"/>
</dbReference>
<reference evidence="14 15" key="1">
    <citation type="journal article" date="2009" name="Int. J. Syst. Evol. Microbiol.">
        <title>Paenibacillus contaminans sp. nov., isolated from a contaminated laboratory plate.</title>
        <authorList>
            <person name="Chou J.H."/>
            <person name="Lee J.H."/>
            <person name="Lin M.C."/>
            <person name="Chang P.S."/>
            <person name="Arun A.B."/>
            <person name="Young C.C."/>
            <person name="Chen W.M."/>
        </authorList>
    </citation>
    <scope>NUCLEOTIDE SEQUENCE [LARGE SCALE GENOMIC DNA]</scope>
    <source>
        <strain evidence="14 15">CKOBP-6</strain>
    </source>
</reference>
<dbReference type="Gene3D" id="6.10.340.10">
    <property type="match status" value="1"/>
</dbReference>
<dbReference type="SUPFAM" id="SSF158472">
    <property type="entry name" value="HAMP domain-like"/>
    <property type="match status" value="1"/>
</dbReference>
<dbReference type="EMBL" id="QMFB01000006">
    <property type="protein sequence ID" value="RAV20830.1"/>
    <property type="molecule type" value="Genomic_DNA"/>
</dbReference>
<dbReference type="Pfam" id="PF02518">
    <property type="entry name" value="HATPase_c"/>
    <property type="match status" value="1"/>
</dbReference>
<organism evidence="14 15">
    <name type="scientific">Paenibacillus contaminans</name>
    <dbReference type="NCBI Taxonomy" id="450362"/>
    <lineage>
        <taxon>Bacteria</taxon>
        <taxon>Bacillati</taxon>
        <taxon>Bacillota</taxon>
        <taxon>Bacilli</taxon>
        <taxon>Bacillales</taxon>
        <taxon>Paenibacillaceae</taxon>
        <taxon>Paenibacillus</taxon>
    </lineage>
</organism>
<keyword evidence="11 12" id="KW-0472">Membrane</keyword>
<comment type="caution">
    <text evidence="14">The sequence shown here is derived from an EMBL/GenBank/DDBJ whole genome shotgun (WGS) entry which is preliminary data.</text>
</comment>
<keyword evidence="8" id="KW-0067">ATP-binding</keyword>
<proteinExistence type="predicted"/>
<dbReference type="GO" id="GO:0000155">
    <property type="term" value="F:phosphorelay sensor kinase activity"/>
    <property type="evidence" value="ECO:0007669"/>
    <property type="project" value="InterPro"/>
</dbReference>
<dbReference type="Proteomes" id="UP000250369">
    <property type="component" value="Unassembled WGS sequence"/>
</dbReference>
<evidence type="ECO:0000256" key="7">
    <source>
        <dbReference type="ARBA" id="ARBA00022777"/>
    </source>
</evidence>
<gene>
    <name evidence="14" type="ORF">DQG23_12105</name>
</gene>
<evidence type="ECO:0000313" key="15">
    <source>
        <dbReference type="Proteomes" id="UP000250369"/>
    </source>
</evidence>